<dbReference type="Proteomes" id="UP000240624">
    <property type="component" value="Unassembled WGS sequence"/>
</dbReference>
<feature type="compositionally biased region" description="Polar residues" evidence="1">
    <location>
        <begin position="614"/>
        <end position="624"/>
    </location>
</feature>
<feature type="region of interest" description="Disordered" evidence="1">
    <location>
        <begin position="550"/>
        <end position="667"/>
    </location>
</feature>
<reference evidence="2 5" key="2">
    <citation type="submission" date="2018-03" db="EMBL/GenBank/DDBJ databases">
        <title>Genomic Encyclopedia of Archaeal and Bacterial Type Strains, Phase II (KMG-II): from individual species to whole genera.</title>
        <authorList>
            <person name="Goeker M."/>
        </authorList>
    </citation>
    <scope>NUCLEOTIDE SEQUENCE [LARGE SCALE GENOMIC DNA]</scope>
    <source>
        <strain evidence="2 5">DSM 29956</strain>
    </source>
</reference>
<proteinExistence type="predicted"/>
<evidence type="ECO:0000313" key="4">
    <source>
        <dbReference type="Proteomes" id="UP000193495"/>
    </source>
</evidence>
<dbReference type="RefSeq" id="WP_085897426.1">
    <property type="nucleotide sequence ID" value="NZ_FWFY01000011.1"/>
</dbReference>
<organism evidence="3 4">
    <name type="scientific">Limimaricola soesokkakensis</name>
    <dbReference type="NCBI Taxonomy" id="1343159"/>
    <lineage>
        <taxon>Bacteria</taxon>
        <taxon>Pseudomonadati</taxon>
        <taxon>Pseudomonadota</taxon>
        <taxon>Alphaproteobacteria</taxon>
        <taxon>Rhodobacterales</taxon>
        <taxon>Paracoccaceae</taxon>
        <taxon>Limimaricola</taxon>
    </lineage>
</organism>
<reference evidence="3 4" key="1">
    <citation type="submission" date="2017-03" db="EMBL/GenBank/DDBJ databases">
        <authorList>
            <person name="Afonso C.L."/>
            <person name="Miller P.J."/>
            <person name="Scott M.A."/>
            <person name="Spackman E."/>
            <person name="Goraichik I."/>
            <person name="Dimitrov K.M."/>
            <person name="Suarez D.L."/>
            <person name="Swayne D.E."/>
        </authorList>
    </citation>
    <scope>NUCLEOTIDE SEQUENCE [LARGE SCALE GENOMIC DNA]</scope>
    <source>
        <strain evidence="3 4">CECT 8367</strain>
    </source>
</reference>
<evidence type="ECO:0000313" key="5">
    <source>
        <dbReference type="Proteomes" id="UP000240624"/>
    </source>
</evidence>
<sequence length="888" mass="92491">MSMDRVTESIAHFIGAFELAEENGRLRAQYDKIAAQRPPDEDLGDIAFKGLHLKPEHPLEDLEPQIAYQPLPPTPFWILAMPARPADAPQPEIVIVMPSPALQDAPGPASDGAGPRLVLPYELPPPSSVVALFHMINRLDDTDWFGDVDPSLMAQISGLPQLMHTLTEQVLALSPLSAPLPLLAEGTVGTLDWATMTPAIIEAAGQLAGGVLDAVVLHGPEAERPYVDGVAVDTLPDWQTLWPEFLTREAAAQGGEETEVSPAKRGDEPIGDDGNESGEIVPDFATGWDRALEGLAEGMQPSSAAAEQAGPLVVTGANKLVNEVTITSDWLDAPVITVEGDVHRFDAVSQLNMVFDRDQGAVATGAPSLAQNAASIITTPDPDRAEITAGQQPSGWAIARISGDLVQINGLQQYNFANDSDVARIEIGSGGLHLGLGENQLDNLAVLNQFGWVFDLIIVGGQMIDVNLIRQVNLLVDDDTIEQPIATASKPEPQPLPTLNPTAPVQHATKKSDEVGRKSIPNEPEAKPLSTAPSNVSTVAATELKGGAGMDQHLAMNGGVQPGRAQAKEPVSENLQQTAPTAKATNTSEHVSAPAKSVSPTISPEPVAGPPSNGGATTSPNSGKTDPAPVKAGSHEAGLKPMAAAEPAAHATSAAKPLPIKAEPAKIDGGADDQAAAVKPLAKPAAVPAPENLAYNEARIQTEGQDLVTKLPAALAEASAALAKGAETLEQEILGLDLFEGVELLKVLLIEGDFTTINWIDQINVLGDSDRVDLLQEAIAALPGAQMVTGSNLLANIATIVDRGMDTQLMAKGEVYSDALLHQAGLVEDGTPIGANGPAALASEAVAFLADGMIEAGMAELEAAQAEAKAELAAMSASQADLMQTMLS</sequence>
<evidence type="ECO:0000313" key="2">
    <source>
        <dbReference type="EMBL" id="PSK83461.1"/>
    </source>
</evidence>
<dbReference type="OrthoDB" id="8283038at2"/>
<gene>
    <name evidence="2" type="ORF">CLV79_11040</name>
    <name evidence="3" type="ORF">LOS8367_03104</name>
</gene>
<name>A0A1X6ZXB4_9RHOB</name>
<protein>
    <submittedName>
        <fullName evidence="3">Uncharacterized protein</fullName>
    </submittedName>
</protein>
<feature type="compositionally biased region" description="Low complexity" evidence="1">
    <location>
        <begin position="641"/>
        <end position="659"/>
    </location>
</feature>
<keyword evidence="5" id="KW-1185">Reference proteome</keyword>
<feature type="region of interest" description="Disordered" evidence="1">
    <location>
        <begin position="486"/>
        <end position="536"/>
    </location>
</feature>
<dbReference type="EMBL" id="FWFY01000011">
    <property type="protein sequence ID" value="SLN63809.1"/>
    <property type="molecule type" value="Genomic_DNA"/>
</dbReference>
<dbReference type="EMBL" id="PYGB01000010">
    <property type="protein sequence ID" value="PSK83461.1"/>
    <property type="molecule type" value="Genomic_DNA"/>
</dbReference>
<evidence type="ECO:0000256" key="1">
    <source>
        <dbReference type="SAM" id="MobiDB-lite"/>
    </source>
</evidence>
<evidence type="ECO:0000313" key="3">
    <source>
        <dbReference type="EMBL" id="SLN63809.1"/>
    </source>
</evidence>
<accession>A0A1X6ZXB4</accession>
<dbReference type="AlphaFoldDB" id="A0A1X6ZXB4"/>
<dbReference type="Proteomes" id="UP000193495">
    <property type="component" value="Unassembled WGS sequence"/>
</dbReference>
<feature type="region of interest" description="Disordered" evidence="1">
    <location>
        <begin position="251"/>
        <end position="281"/>
    </location>
</feature>
<feature type="compositionally biased region" description="Polar residues" evidence="1">
    <location>
        <begin position="573"/>
        <end position="590"/>
    </location>
</feature>